<accession>A0ABM7WEL6</accession>
<organism evidence="5 6">
    <name type="scientific">Desulfofustis limnaeus</name>
    <dbReference type="NCBI Taxonomy" id="2740163"/>
    <lineage>
        <taxon>Bacteria</taxon>
        <taxon>Pseudomonadati</taxon>
        <taxon>Thermodesulfobacteriota</taxon>
        <taxon>Desulfobulbia</taxon>
        <taxon>Desulfobulbales</taxon>
        <taxon>Desulfocapsaceae</taxon>
        <taxon>Desulfofustis</taxon>
    </lineage>
</organism>
<dbReference type="InterPro" id="IPR050306">
    <property type="entry name" value="PfkB_Carbo_kinase"/>
</dbReference>
<keyword evidence="2" id="KW-0808">Transferase</keyword>
<sequence length="291" mass="31535">MYTVAGIGELLWDVLPNEEKLGGAPINFTYHATALGGTGIPISCVGNDQRGRQALDFLAGKHLETDYITTVDAFPTGTVTITIDPSGVATYQFPDDVAWDHLEAKALHRSLPSRLHAVCFGTLAQRSEPTRSTIRTLLRQLPPETKKIFDINLRQQFYNRDIITTSLALCTIVKLNEDELTVLSSLFGLSGTVQEQLRQLRGGFDLELAILTRGDRGSLLLTSGECIEHPGISSAIVDTIGAGDSFTAAVTIGLLYGLPLPEISDKANRLAAYVCAHAGAMPEIPAYFRYS</sequence>
<dbReference type="PANTHER" id="PTHR43085">
    <property type="entry name" value="HEXOKINASE FAMILY MEMBER"/>
    <property type="match status" value="1"/>
</dbReference>
<dbReference type="CDD" id="cd01167">
    <property type="entry name" value="bac_FRK"/>
    <property type="match status" value="1"/>
</dbReference>
<dbReference type="EMBL" id="AP025516">
    <property type="protein sequence ID" value="BDD89448.1"/>
    <property type="molecule type" value="Genomic_DNA"/>
</dbReference>
<evidence type="ECO:0000313" key="6">
    <source>
        <dbReference type="Proteomes" id="UP000830055"/>
    </source>
</evidence>
<keyword evidence="3" id="KW-0418">Kinase</keyword>
<dbReference type="InterPro" id="IPR011611">
    <property type="entry name" value="PfkB_dom"/>
</dbReference>
<dbReference type="InterPro" id="IPR029056">
    <property type="entry name" value="Ribokinase-like"/>
</dbReference>
<dbReference type="Pfam" id="PF00294">
    <property type="entry name" value="PfkB"/>
    <property type="match status" value="1"/>
</dbReference>
<dbReference type="SUPFAM" id="SSF53613">
    <property type="entry name" value="Ribokinase-like"/>
    <property type="match status" value="1"/>
</dbReference>
<name>A0ABM7WEL6_9BACT</name>
<protein>
    <submittedName>
        <fullName evidence="5">Fructokinase</fullName>
    </submittedName>
</protein>
<feature type="domain" description="Carbohydrate kinase PfkB" evidence="4">
    <location>
        <begin position="18"/>
        <end position="284"/>
    </location>
</feature>
<evidence type="ECO:0000256" key="1">
    <source>
        <dbReference type="ARBA" id="ARBA00010688"/>
    </source>
</evidence>
<proteinExistence type="inferred from homology"/>
<dbReference type="PANTHER" id="PTHR43085:SF57">
    <property type="entry name" value="CARBOHYDRATE KINASE PFKB DOMAIN-CONTAINING PROTEIN"/>
    <property type="match status" value="1"/>
</dbReference>
<evidence type="ECO:0000259" key="4">
    <source>
        <dbReference type="Pfam" id="PF00294"/>
    </source>
</evidence>
<dbReference type="Proteomes" id="UP000830055">
    <property type="component" value="Chromosome"/>
</dbReference>
<evidence type="ECO:0000256" key="3">
    <source>
        <dbReference type="ARBA" id="ARBA00022777"/>
    </source>
</evidence>
<evidence type="ECO:0000256" key="2">
    <source>
        <dbReference type="ARBA" id="ARBA00022679"/>
    </source>
</evidence>
<keyword evidence="6" id="KW-1185">Reference proteome</keyword>
<evidence type="ECO:0000313" key="5">
    <source>
        <dbReference type="EMBL" id="BDD89448.1"/>
    </source>
</evidence>
<dbReference type="RefSeq" id="WP_284152748.1">
    <property type="nucleotide sequence ID" value="NZ_AP025516.1"/>
</dbReference>
<dbReference type="Gene3D" id="3.40.1190.20">
    <property type="match status" value="1"/>
</dbReference>
<dbReference type="InterPro" id="IPR002173">
    <property type="entry name" value="Carboh/pur_kinase_PfkB_CS"/>
</dbReference>
<gene>
    <name evidence="5" type="ORF">DPPLL_38130</name>
</gene>
<reference evidence="5 6" key="1">
    <citation type="submission" date="2022-01" db="EMBL/GenBank/DDBJ databases">
        <title>Desulfofustis limnae sp. nov., a novel mesophilic sulfate-reducing bacterium isolated from marsh soil.</title>
        <authorList>
            <person name="Watanabe M."/>
            <person name="Takahashi A."/>
            <person name="Kojima H."/>
            <person name="Fukui M."/>
        </authorList>
    </citation>
    <scope>NUCLEOTIDE SEQUENCE [LARGE SCALE GENOMIC DNA]</scope>
    <source>
        <strain evidence="5 6">PPLL</strain>
    </source>
</reference>
<dbReference type="PROSITE" id="PS00584">
    <property type="entry name" value="PFKB_KINASES_2"/>
    <property type="match status" value="1"/>
</dbReference>
<comment type="similarity">
    <text evidence="1">Belongs to the carbohydrate kinase PfkB family.</text>
</comment>